<dbReference type="Pfam" id="PF07173">
    <property type="entry name" value="GRDP-like"/>
    <property type="match status" value="1"/>
</dbReference>
<evidence type="ECO:0000313" key="3">
    <source>
        <dbReference type="EMBL" id="AOW31086.1"/>
    </source>
</evidence>
<feature type="region of interest" description="Disordered" evidence="1">
    <location>
        <begin position="575"/>
        <end position="594"/>
    </location>
</feature>
<gene>
    <name evidence="3" type="ordered locus">CAALFM_CR03480WA</name>
    <name evidence="2" type="ordered locus">orf19.11869</name>
</gene>
<organism evidence="3 4">
    <name type="scientific">Candida albicans (strain SC5314 / ATCC MYA-2876)</name>
    <name type="common">Yeast</name>
    <dbReference type="NCBI Taxonomy" id="237561"/>
    <lineage>
        <taxon>Eukaryota</taxon>
        <taxon>Fungi</taxon>
        <taxon>Dikarya</taxon>
        <taxon>Ascomycota</taxon>
        <taxon>Saccharomycotina</taxon>
        <taxon>Pichiomycetes</taxon>
        <taxon>Debaryomycetaceae</taxon>
        <taxon>Candida/Lodderomyces clade</taxon>
        <taxon>Candida</taxon>
    </lineage>
</organism>
<evidence type="ECO:0000256" key="1">
    <source>
        <dbReference type="SAM" id="MobiDB-lite"/>
    </source>
</evidence>
<dbReference type="InterPro" id="IPR009836">
    <property type="entry name" value="GRDP-like"/>
</dbReference>
<dbReference type="OrthoDB" id="2684236at2759"/>
<dbReference type="CGD" id="CAL0000177700">
    <property type="gene designation" value="orf19.11869"/>
</dbReference>
<reference evidence="3 4" key="2">
    <citation type="journal article" date="2007" name="Genome Biol.">
        <title>Assembly of the Candida albicans genome into sixteen supercontigs aligned on the eight chromosomes.</title>
        <authorList>
            <person name="van het Hoog M."/>
            <person name="Rast T.J."/>
            <person name="Martchenko M."/>
            <person name="Grindle S."/>
            <person name="Dignard D."/>
            <person name="Hogues H."/>
            <person name="Cuomo C."/>
            <person name="Berriman M."/>
            <person name="Scherer S."/>
            <person name="Magee B.B."/>
            <person name="Whiteway M."/>
            <person name="Chibana H."/>
            <person name="Nantel A."/>
            <person name="Magee P.T."/>
        </authorList>
    </citation>
    <scope>GENOME REANNOTATION</scope>
    <source>
        <strain evidence="4">SC5314 / ATCC MYA-2876</strain>
    </source>
</reference>
<reference evidence="3 4" key="3">
    <citation type="journal article" date="2013" name="Genome Biol.">
        <title>Assembly of a phased diploid Candida albicans genome facilitates allele-specific measurements and provides a simple model for repeat and indel structure.</title>
        <authorList>
            <person name="Muzzey D."/>
            <person name="Schwartz K."/>
            <person name="Weissman J.S."/>
            <person name="Sherlock G."/>
        </authorList>
    </citation>
    <scope>NUCLEOTIDE SEQUENCE [LARGE SCALE GENOMIC DNA]</scope>
    <source>
        <strain evidence="4">SC5314 / ATCC MYA-2876</strain>
    </source>
</reference>
<dbReference type="STRING" id="237561.A0A1D8PSG3"/>
<dbReference type="GeneID" id="3643199"/>
<dbReference type="VEuPathDB" id="FungiDB:CR_03480W_A"/>
<protein>
    <submittedName>
        <fullName evidence="3">Uncharacterized protein</fullName>
    </submittedName>
</protein>
<dbReference type="AlphaFoldDB" id="A0A1D8PSG3"/>
<evidence type="ECO:0000313" key="2">
    <source>
        <dbReference type="CGD" id="CAL0000177700"/>
    </source>
</evidence>
<proteinExistence type="predicted"/>
<dbReference type="InParanoid" id="A0A1D8PSG3"/>
<keyword evidence="4" id="KW-1185">Reference proteome</keyword>
<sequence>MTFFHSANYFGHGGVNASIPSSSITNVSQEFADFISNSQYTDYSSYKYLIGVNDPPIDFKVTNAAKYLPNEIETIAHLKLIRAFSVMKKRVIGSADSNNAANLWRVFVTRAVRRFIVFVTAIKKTVVIQGKAYDEPSMFNLANTKNSQLVATINQLLPPLDVIMVWHAFLLNSKSFYDTFVRCNLLDFANVPLPLHNIVACIDDFSFEFKVSQQFKRNYLDLIKKYTSYSLDLQYDINEINSYGDEKLFIYCPNCYEKLSEGISWINNENTGFSNSDLNATNINFASSSECYCTSFPIITHEELRKLQLFADATKAGTLQGVYKHFSKVISAPGLVDRDPSNLSIEMALRIQEIWEDHKFEDLPTMVKSIISQLKNPLTGVLLMEYLNNQTISMTVPGGIEIGYDLVAAVMQQERFINRMNNINWLQSPFIKQISTDSCSRYANFFTMSSDPRLNQGILIPTLDIDLVWRTHRLHLSGYFFDCRSSACHSIIDDSLHEGRLDNSFKTTADAYQSRFGESYNVCYCQQCLISKSDAAEVPAANEHVVESNFEIKSLFDFDASSSFVGATSAKSGKNKVAKKRPRSKSSSSLSTSLSFDSNSYFTLDTIMNDPLTPIEEKLEDLISPVSCSGLSSPSLMPLSLYHSISSSDFSLFDAGTTVGEDSSCSLNDFDVGVDDQAITFDDIRNELLDSTLSTFFGTVPEGQFNFI</sequence>
<feature type="compositionally biased region" description="Basic residues" evidence="1">
    <location>
        <begin position="575"/>
        <end position="584"/>
    </location>
</feature>
<feature type="compositionally biased region" description="Low complexity" evidence="1">
    <location>
        <begin position="585"/>
        <end position="594"/>
    </location>
</feature>
<dbReference type="PANTHER" id="PTHR34365">
    <property type="entry name" value="ENOLASE (DUF1399)"/>
    <property type="match status" value="1"/>
</dbReference>
<dbReference type="RefSeq" id="XP_715167.2">
    <property type="nucleotide sequence ID" value="XM_710074.2"/>
</dbReference>
<dbReference type="PANTHER" id="PTHR34365:SF7">
    <property type="entry name" value="GLYCINE-RICH DOMAIN-CONTAINING PROTEIN 1"/>
    <property type="match status" value="1"/>
</dbReference>
<reference evidence="3 4" key="1">
    <citation type="journal article" date="2004" name="Proc. Natl. Acad. Sci. U.S.A.">
        <title>The diploid genome sequence of Candida albicans.</title>
        <authorList>
            <person name="Jones T."/>
            <person name="Federspiel N.A."/>
            <person name="Chibana H."/>
            <person name="Dungan J."/>
            <person name="Kalman S."/>
            <person name="Magee B.B."/>
            <person name="Newport G."/>
            <person name="Thorstenson Y.R."/>
            <person name="Agabian N."/>
            <person name="Magee P.T."/>
            <person name="Davis R.W."/>
            <person name="Scherer S."/>
        </authorList>
    </citation>
    <scope>NUCLEOTIDE SEQUENCE [LARGE SCALE GENOMIC DNA]</scope>
    <source>
        <strain evidence="4">SC5314 / ATCC MYA-2876</strain>
    </source>
</reference>
<accession>A0A1D8PSG3</accession>
<evidence type="ECO:0000313" key="4">
    <source>
        <dbReference type="Proteomes" id="UP000000559"/>
    </source>
</evidence>
<dbReference type="eggNOG" id="ENOG502RYJ5">
    <property type="taxonomic scope" value="Eukaryota"/>
</dbReference>
<name>A0A1D8PSG3_CANAL</name>
<dbReference type="EMBL" id="CP017630">
    <property type="protein sequence ID" value="AOW31086.1"/>
    <property type="molecule type" value="Genomic_DNA"/>
</dbReference>
<dbReference type="Proteomes" id="UP000000559">
    <property type="component" value="Chromosome R"/>
</dbReference>
<dbReference type="KEGG" id="cal:CAALFM_CR03480WA"/>